<reference evidence="4 5" key="1">
    <citation type="submission" date="2019-02" db="EMBL/GenBank/DDBJ databases">
        <title>Deep-cultivation of Planctomycetes and their phenomic and genomic characterization uncovers novel biology.</title>
        <authorList>
            <person name="Wiegand S."/>
            <person name="Jogler M."/>
            <person name="Boedeker C."/>
            <person name="Pinto D."/>
            <person name="Vollmers J."/>
            <person name="Rivas-Marin E."/>
            <person name="Kohn T."/>
            <person name="Peeters S.H."/>
            <person name="Heuer A."/>
            <person name="Rast P."/>
            <person name="Oberbeckmann S."/>
            <person name="Bunk B."/>
            <person name="Jeske O."/>
            <person name="Meyerdierks A."/>
            <person name="Storesund J.E."/>
            <person name="Kallscheuer N."/>
            <person name="Luecker S."/>
            <person name="Lage O.M."/>
            <person name="Pohl T."/>
            <person name="Merkel B.J."/>
            <person name="Hornburger P."/>
            <person name="Mueller R.-W."/>
            <person name="Bruemmer F."/>
            <person name="Labrenz M."/>
            <person name="Spormann A.M."/>
            <person name="Op Den Camp H."/>
            <person name="Overmann J."/>
            <person name="Amann R."/>
            <person name="Jetten M.S.M."/>
            <person name="Mascher T."/>
            <person name="Medema M.H."/>
            <person name="Devos D.P."/>
            <person name="Kaster A.-K."/>
            <person name="Ovreas L."/>
            <person name="Rohde M."/>
            <person name="Galperin M.Y."/>
            <person name="Jogler C."/>
        </authorList>
    </citation>
    <scope>NUCLEOTIDE SEQUENCE [LARGE SCALE GENOMIC DNA]</scope>
    <source>
        <strain evidence="4 5">Pla108</strain>
    </source>
</reference>
<protein>
    <submittedName>
        <fullName evidence="4">Relaxase/Mobilization nuclease domain protein</fullName>
    </submittedName>
</protein>
<feature type="region of interest" description="Disordered" evidence="2">
    <location>
        <begin position="399"/>
        <end position="513"/>
    </location>
</feature>
<feature type="compositionally biased region" description="Basic and acidic residues" evidence="2">
    <location>
        <begin position="469"/>
        <end position="486"/>
    </location>
</feature>
<sequence>MFVEITRGRSFAGLARYCLHDEGRLPTSERVDFAVTRNVATDDPQVAWRLMVAKDYQRDRLKEEAGVGRGGRKDGRPVGHLVLSWKREEAEAERLDRERMIRAAEEALRAIGAAEREAIIVAHNDTHHPHLHVILCLIEDDGRLKTNWKEREKLSRWALERERRLHGEALVKKREENWEARGRGETPAPVRKRPRHLYELVEAARRNPALRSFVRQHLRDLRELERRKEASLKLDQERRRVLLKTHVDRRDRLQREHADRLAAIRSEVRREHRQRWRELLNEQEASRRLFERNERTLRGRVANTFRAVDWKSLVRRERGRGQRTAMAEAFDAARDEGMRRRGLRRKQEREKAMLAEAQRGIEKRRQAEAGRRRRERDHLGRMAFLRLSRRLAAWRSREVADERERQSELTRERNEAMRESRQRTWAERAAAKLRLSRREKRKAEAPPLKLSPQERAKPLDIAGGSGTHGDGRKAVDVARQMDEGKAAIKKRTRRERKPRKPRGGRGDRGGRGG</sequence>
<dbReference type="EMBL" id="SJPR01000005">
    <property type="protein sequence ID" value="TWT95376.1"/>
    <property type="molecule type" value="Genomic_DNA"/>
</dbReference>
<dbReference type="Gene3D" id="3.30.930.30">
    <property type="match status" value="1"/>
</dbReference>
<evidence type="ECO:0000256" key="1">
    <source>
        <dbReference type="SAM" id="Coils"/>
    </source>
</evidence>
<dbReference type="OrthoDB" id="279005at2"/>
<evidence type="ECO:0000256" key="2">
    <source>
        <dbReference type="SAM" id="MobiDB-lite"/>
    </source>
</evidence>
<dbReference type="AlphaFoldDB" id="A0A5C6A7G3"/>
<feature type="coiled-coil region" evidence="1">
    <location>
        <begin position="87"/>
        <end position="117"/>
    </location>
</feature>
<dbReference type="InterPro" id="IPR005094">
    <property type="entry name" value="Endonuclease_MobA/VirD2"/>
</dbReference>
<keyword evidence="1" id="KW-0175">Coiled coil</keyword>
<evidence type="ECO:0000313" key="5">
    <source>
        <dbReference type="Proteomes" id="UP000317421"/>
    </source>
</evidence>
<feature type="domain" description="MobA/VirD2-like nuclease" evidence="3">
    <location>
        <begin position="29"/>
        <end position="163"/>
    </location>
</feature>
<proteinExistence type="predicted"/>
<dbReference type="Proteomes" id="UP000317421">
    <property type="component" value="Unassembled WGS sequence"/>
</dbReference>
<feature type="compositionally biased region" description="Basic residues" evidence="2">
    <location>
        <begin position="487"/>
        <end position="503"/>
    </location>
</feature>
<feature type="compositionally biased region" description="Basic and acidic residues" evidence="2">
    <location>
        <begin position="504"/>
        <end position="513"/>
    </location>
</feature>
<comment type="caution">
    <text evidence="4">The sequence shown here is derived from an EMBL/GenBank/DDBJ whole genome shotgun (WGS) entry which is preliminary data.</text>
</comment>
<accession>A0A5C6A7G3</accession>
<organism evidence="4 5">
    <name type="scientific">Botrimarina colliarenosi</name>
    <dbReference type="NCBI Taxonomy" id="2528001"/>
    <lineage>
        <taxon>Bacteria</taxon>
        <taxon>Pseudomonadati</taxon>
        <taxon>Planctomycetota</taxon>
        <taxon>Planctomycetia</taxon>
        <taxon>Pirellulales</taxon>
        <taxon>Lacipirellulaceae</taxon>
        <taxon>Botrimarina</taxon>
    </lineage>
</organism>
<name>A0A5C6A7G3_9BACT</name>
<gene>
    <name evidence="4" type="ORF">Pla108_35240</name>
</gene>
<evidence type="ECO:0000259" key="3">
    <source>
        <dbReference type="Pfam" id="PF03432"/>
    </source>
</evidence>
<dbReference type="RefSeq" id="WP_146446215.1">
    <property type="nucleotide sequence ID" value="NZ_SJPR01000005.1"/>
</dbReference>
<keyword evidence="5" id="KW-1185">Reference proteome</keyword>
<feature type="compositionally biased region" description="Basic and acidic residues" evidence="2">
    <location>
        <begin position="399"/>
        <end position="430"/>
    </location>
</feature>
<dbReference type="Pfam" id="PF03432">
    <property type="entry name" value="Relaxase"/>
    <property type="match status" value="1"/>
</dbReference>
<evidence type="ECO:0000313" key="4">
    <source>
        <dbReference type="EMBL" id="TWT95376.1"/>
    </source>
</evidence>